<feature type="signal peptide" evidence="1">
    <location>
        <begin position="1"/>
        <end position="26"/>
    </location>
</feature>
<dbReference type="Proteomes" id="UP000318995">
    <property type="component" value="Unassembled WGS sequence"/>
</dbReference>
<name>A0A5C5WAZ3_9BACT</name>
<feature type="chain" id="PRO_5022953157" description="PEP-CTERM protein-sorting domain-containing protein" evidence="1">
    <location>
        <begin position="27"/>
        <end position="383"/>
    </location>
</feature>
<dbReference type="AlphaFoldDB" id="A0A5C5WAZ3"/>
<evidence type="ECO:0000256" key="1">
    <source>
        <dbReference type="SAM" id="SignalP"/>
    </source>
</evidence>
<evidence type="ECO:0008006" key="4">
    <source>
        <dbReference type="Google" id="ProtNLM"/>
    </source>
</evidence>
<keyword evidence="3" id="KW-1185">Reference proteome</keyword>
<proteinExistence type="predicted"/>
<accession>A0A5C5WAZ3</accession>
<reference evidence="2 3" key="1">
    <citation type="submission" date="2019-02" db="EMBL/GenBank/DDBJ databases">
        <title>Deep-cultivation of Planctomycetes and their phenomic and genomic characterization uncovers novel biology.</title>
        <authorList>
            <person name="Wiegand S."/>
            <person name="Jogler M."/>
            <person name="Boedeker C."/>
            <person name="Pinto D."/>
            <person name="Vollmers J."/>
            <person name="Rivas-Marin E."/>
            <person name="Kohn T."/>
            <person name="Peeters S.H."/>
            <person name="Heuer A."/>
            <person name="Rast P."/>
            <person name="Oberbeckmann S."/>
            <person name="Bunk B."/>
            <person name="Jeske O."/>
            <person name="Meyerdierks A."/>
            <person name="Storesund J.E."/>
            <person name="Kallscheuer N."/>
            <person name="Luecker S."/>
            <person name="Lage O.M."/>
            <person name="Pohl T."/>
            <person name="Merkel B.J."/>
            <person name="Hornburger P."/>
            <person name="Mueller R.-W."/>
            <person name="Bruemmer F."/>
            <person name="Labrenz M."/>
            <person name="Spormann A.M."/>
            <person name="Op Den Camp H."/>
            <person name="Overmann J."/>
            <person name="Amann R."/>
            <person name="Jetten M.S.M."/>
            <person name="Mascher T."/>
            <person name="Medema M.H."/>
            <person name="Devos D.P."/>
            <person name="Kaster A.-K."/>
            <person name="Ovreas L."/>
            <person name="Rohde M."/>
            <person name="Galperin M.Y."/>
            <person name="Jogler C."/>
        </authorList>
    </citation>
    <scope>NUCLEOTIDE SEQUENCE [LARGE SCALE GENOMIC DNA]</scope>
    <source>
        <strain evidence="2 3">Pla111</strain>
    </source>
</reference>
<dbReference type="RefSeq" id="WP_146572602.1">
    <property type="nucleotide sequence ID" value="NZ_SJPH01000002.1"/>
</dbReference>
<organism evidence="2 3">
    <name type="scientific">Botrimarina hoheduenensis</name>
    <dbReference type="NCBI Taxonomy" id="2528000"/>
    <lineage>
        <taxon>Bacteria</taxon>
        <taxon>Pseudomonadati</taxon>
        <taxon>Planctomycetota</taxon>
        <taxon>Planctomycetia</taxon>
        <taxon>Pirellulales</taxon>
        <taxon>Lacipirellulaceae</taxon>
        <taxon>Botrimarina</taxon>
    </lineage>
</organism>
<keyword evidence="1" id="KW-0732">Signal</keyword>
<dbReference type="EMBL" id="SJPH01000002">
    <property type="protein sequence ID" value="TWT47764.1"/>
    <property type="molecule type" value="Genomic_DNA"/>
</dbReference>
<dbReference type="OrthoDB" id="265467at2"/>
<evidence type="ECO:0000313" key="2">
    <source>
        <dbReference type="EMBL" id="TWT47764.1"/>
    </source>
</evidence>
<evidence type="ECO:0000313" key="3">
    <source>
        <dbReference type="Proteomes" id="UP000318995"/>
    </source>
</evidence>
<protein>
    <recommendedName>
        <fullName evidence="4">PEP-CTERM protein-sorting domain-containing protein</fullName>
    </recommendedName>
</protein>
<gene>
    <name evidence="2" type="ORF">Pla111_13850</name>
</gene>
<comment type="caution">
    <text evidence="2">The sequence shown here is derived from an EMBL/GenBank/DDBJ whole genome shotgun (WGS) entry which is preliminary data.</text>
</comment>
<sequence precursor="true">MNSIRFAATACMGWLALLSAAPHALGMDFFYVGPSNGNFFDAANWNDQADGLGAFLSTPVIDGVTGEIEHALVIDNAAVLAGASVVFGGGSLTMNTGAGLTVSGGFDIQGAASLTMTGAALSANSGATGQIEFSSGSTVSISGSMVTASDDIFLRGFTTIADSMFESTGDDIEFRDTATIVSISGSDFFASGMGTTDFNQFIILQTPSMTVSSSSFRGGLLGIDGETVTAVRAIDSSFVFSGDVENAFASSSVGVHTLSLEGTSTLEADQLEEGVALFLKGSSTATFIDSLADADGDSWLTGGASVRLDSFDASLVFPSDQITDVRNRVFNGLASTSYALSPGTFSPNNWDGFSAVTLQIVPEPMTGVLALVAGAGIICGRLR</sequence>